<accession>A0AAV4UFI8</accession>
<name>A0AAV4UFI8_CAEEX</name>
<evidence type="ECO:0000313" key="1">
    <source>
        <dbReference type="EMBL" id="GIY56506.1"/>
    </source>
</evidence>
<dbReference type="AlphaFoldDB" id="A0AAV4UFI8"/>
<dbReference type="EMBL" id="BPLR01012774">
    <property type="protein sequence ID" value="GIY56506.1"/>
    <property type="molecule type" value="Genomic_DNA"/>
</dbReference>
<dbReference type="Proteomes" id="UP001054945">
    <property type="component" value="Unassembled WGS sequence"/>
</dbReference>
<proteinExistence type="predicted"/>
<protein>
    <submittedName>
        <fullName evidence="1">Uncharacterized protein</fullName>
    </submittedName>
</protein>
<keyword evidence="2" id="KW-1185">Reference proteome</keyword>
<organism evidence="1 2">
    <name type="scientific">Caerostris extrusa</name>
    <name type="common">Bark spider</name>
    <name type="synonym">Caerostris bankana</name>
    <dbReference type="NCBI Taxonomy" id="172846"/>
    <lineage>
        <taxon>Eukaryota</taxon>
        <taxon>Metazoa</taxon>
        <taxon>Ecdysozoa</taxon>
        <taxon>Arthropoda</taxon>
        <taxon>Chelicerata</taxon>
        <taxon>Arachnida</taxon>
        <taxon>Araneae</taxon>
        <taxon>Araneomorphae</taxon>
        <taxon>Entelegynae</taxon>
        <taxon>Araneoidea</taxon>
        <taxon>Araneidae</taxon>
        <taxon>Caerostris</taxon>
    </lineage>
</organism>
<reference evidence="1 2" key="1">
    <citation type="submission" date="2021-06" db="EMBL/GenBank/DDBJ databases">
        <title>Caerostris extrusa draft genome.</title>
        <authorList>
            <person name="Kono N."/>
            <person name="Arakawa K."/>
        </authorList>
    </citation>
    <scope>NUCLEOTIDE SEQUENCE [LARGE SCALE GENOMIC DNA]</scope>
</reference>
<comment type="caution">
    <text evidence="1">The sequence shown here is derived from an EMBL/GenBank/DDBJ whole genome shotgun (WGS) entry which is preliminary data.</text>
</comment>
<sequence length="95" mass="11025">MWSRAVVARLRGLLLGNESLVGEIRKIDQLTMQQPIRLYKQCQMQVINYFKTGWVKRSSDNPFCPLPCGVYHDLIDYTLSLPFHEVPEISSYACF</sequence>
<evidence type="ECO:0000313" key="2">
    <source>
        <dbReference type="Proteomes" id="UP001054945"/>
    </source>
</evidence>
<gene>
    <name evidence="1" type="ORF">CEXT_682131</name>
</gene>